<proteinExistence type="predicted"/>
<dbReference type="Proteomes" id="UP001432322">
    <property type="component" value="Unassembled WGS sequence"/>
</dbReference>
<evidence type="ECO:0000313" key="3">
    <source>
        <dbReference type="Proteomes" id="UP001432322"/>
    </source>
</evidence>
<dbReference type="EMBL" id="BTSY01000002">
    <property type="protein sequence ID" value="GMT13710.1"/>
    <property type="molecule type" value="Genomic_DNA"/>
</dbReference>
<keyword evidence="3" id="KW-1185">Reference proteome</keyword>
<evidence type="ECO:0000256" key="1">
    <source>
        <dbReference type="SAM" id="MobiDB-lite"/>
    </source>
</evidence>
<evidence type="ECO:0000313" key="2">
    <source>
        <dbReference type="EMBL" id="GMT13710.1"/>
    </source>
</evidence>
<name>A0AAV5V772_9BILA</name>
<feature type="non-terminal residue" evidence="2">
    <location>
        <position position="1"/>
    </location>
</feature>
<feature type="compositionally biased region" description="Low complexity" evidence="1">
    <location>
        <begin position="58"/>
        <end position="72"/>
    </location>
</feature>
<feature type="region of interest" description="Disordered" evidence="1">
    <location>
        <begin position="1"/>
        <end position="27"/>
    </location>
</feature>
<dbReference type="AlphaFoldDB" id="A0AAV5V772"/>
<feature type="compositionally biased region" description="Basic and acidic residues" evidence="1">
    <location>
        <begin position="13"/>
        <end position="27"/>
    </location>
</feature>
<gene>
    <name evidence="2" type="ORF">PFISCL1PPCAC_5007</name>
</gene>
<accession>A0AAV5V772</accession>
<feature type="region of interest" description="Disordered" evidence="1">
    <location>
        <begin position="58"/>
        <end position="78"/>
    </location>
</feature>
<reference evidence="2" key="1">
    <citation type="submission" date="2023-10" db="EMBL/GenBank/DDBJ databases">
        <title>Genome assembly of Pristionchus species.</title>
        <authorList>
            <person name="Yoshida K."/>
            <person name="Sommer R.J."/>
        </authorList>
    </citation>
    <scope>NUCLEOTIDE SEQUENCE</scope>
    <source>
        <strain evidence="2">RS5133</strain>
    </source>
</reference>
<protein>
    <submittedName>
        <fullName evidence="2">Uncharacterized protein</fullName>
    </submittedName>
</protein>
<comment type="caution">
    <text evidence="2">The sequence shown here is derived from an EMBL/GenBank/DDBJ whole genome shotgun (WGS) entry which is preliminary data.</text>
</comment>
<sequence length="133" mass="14648">QFSFDYAPSKSGECIDKLPSRSTERPPYKASGIPQYLSYAEQAHVVAAAAAEHAAVTVPTTTTTTEPTTTTTNGYNAMGWQTDDDGNVFVGDDNAKLLLIQMPPKKYWDPLPKDWPEAEIFGSMFPDSKHYRG</sequence>
<feature type="non-terminal residue" evidence="2">
    <location>
        <position position="133"/>
    </location>
</feature>
<organism evidence="2 3">
    <name type="scientific">Pristionchus fissidentatus</name>
    <dbReference type="NCBI Taxonomy" id="1538716"/>
    <lineage>
        <taxon>Eukaryota</taxon>
        <taxon>Metazoa</taxon>
        <taxon>Ecdysozoa</taxon>
        <taxon>Nematoda</taxon>
        <taxon>Chromadorea</taxon>
        <taxon>Rhabditida</taxon>
        <taxon>Rhabditina</taxon>
        <taxon>Diplogasteromorpha</taxon>
        <taxon>Diplogasteroidea</taxon>
        <taxon>Neodiplogasteridae</taxon>
        <taxon>Pristionchus</taxon>
    </lineage>
</organism>